<dbReference type="Pfam" id="PF18701">
    <property type="entry name" value="DUF5641"/>
    <property type="match status" value="1"/>
</dbReference>
<dbReference type="GO" id="GO:0008270">
    <property type="term" value="F:zinc ion binding"/>
    <property type="evidence" value="ECO:0007669"/>
    <property type="project" value="InterPro"/>
</dbReference>
<dbReference type="InterPro" id="IPR008042">
    <property type="entry name" value="Retrotrans_Pao"/>
</dbReference>
<evidence type="ECO:0000313" key="4">
    <source>
        <dbReference type="RefSeq" id="XP_028966355.1"/>
    </source>
</evidence>
<dbReference type="GeneID" id="108863695"/>
<accession>A0AAJ7SE03</accession>
<dbReference type="Gene3D" id="1.10.340.70">
    <property type="match status" value="1"/>
</dbReference>
<evidence type="ECO:0000259" key="2">
    <source>
        <dbReference type="PROSITE" id="PS50994"/>
    </source>
</evidence>
<dbReference type="PROSITE" id="PS50994">
    <property type="entry name" value="INTEGRASE"/>
    <property type="match status" value="1"/>
</dbReference>
<proteinExistence type="predicted"/>
<dbReference type="InterPro" id="IPR001878">
    <property type="entry name" value="Znf_CCHC"/>
</dbReference>
<dbReference type="PANTHER" id="PTHR47331">
    <property type="entry name" value="PHD-TYPE DOMAIN-CONTAINING PROTEIN"/>
    <property type="match status" value="1"/>
</dbReference>
<feature type="compositionally biased region" description="Basic and acidic residues" evidence="1">
    <location>
        <begin position="1"/>
        <end position="16"/>
    </location>
</feature>
<dbReference type="InterPro" id="IPR001584">
    <property type="entry name" value="Integrase_cat-core"/>
</dbReference>
<dbReference type="InterPro" id="IPR040676">
    <property type="entry name" value="DUF5641"/>
</dbReference>
<organism evidence="3 4">
    <name type="scientific">Galendromus occidentalis</name>
    <name type="common">western predatory mite</name>
    <dbReference type="NCBI Taxonomy" id="34638"/>
    <lineage>
        <taxon>Eukaryota</taxon>
        <taxon>Metazoa</taxon>
        <taxon>Ecdysozoa</taxon>
        <taxon>Arthropoda</taxon>
        <taxon>Chelicerata</taxon>
        <taxon>Arachnida</taxon>
        <taxon>Acari</taxon>
        <taxon>Parasitiformes</taxon>
        <taxon>Mesostigmata</taxon>
        <taxon>Gamasina</taxon>
        <taxon>Phytoseioidea</taxon>
        <taxon>Phytoseiidae</taxon>
        <taxon>Typhlodrominae</taxon>
        <taxon>Galendromus</taxon>
    </lineage>
</organism>
<feature type="domain" description="Integrase catalytic" evidence="2">
    <location>
        <begin position="1281"/>
        <end position="1466"/>
    </location>
</feature>
<dbReference type="KEGG" id="goe:108863695"/>
<dbReference type="Pfam" id="PF05380">
    <property type="entry name" value="Peptidase_A17"/>
    <property type="match status" value="1"/>
</dbReference>
<dbReference type="GO" id="GO:0015074">
    <property type="term" value="P:DNA integration"/>
    <property type="evidence" value="ECO:0007669"/>
    <property type="project" value="InterPro"/>
</dbReference>
<dbReference type="InterPro" id="IPR041588">
    <property type="entry name" value="Integrase_H2C2"/>
</dbReference>
<gene>
    <name evidence="4" type="primary">LOC108863695</name>
</gene>
<dbReference type="Pfam" id="PF17921">
    <property type="entry name" value="Integrase_H2C2"/>
    <property type="match status" value="1"/>
</dbReference>
<dbReference type="InterPro" id="IPR005312">
    <property type="entry name" value="DUF1759"/>
</dbReference>
<reference evidence="4" key="1">
    <citation type="submission" date="2025-08" db="UniProtKB">
        <authorList>
            <consortium name="RefSeq"/>
        </authorList>
    </citation>
    <scope>IDENTIFICATION</scope>
</reference>
<keyword evidence="3" id="KW-1185">Reference proteome</keyword>
<dbReference type="GO" id="GO:0003676">
    <property type="term" value="F:nucleic acid binding"/>
    <property type="evidence" value="ECO:0007669"/>
    <property type="project" value="InterPro"/>
</dbReference>
<dbReference type="InterPro" id="IPR012337">
    <property type="entry name" value="RNaseH-like_sf"/>
</dbReference>
<sequence length="1584" mass="181938">MSTHDTPDEKLEEVSSHRQSTPKKSNRPWRIDMAEAVDRATVIRDLIVREVNEVVSYAHKLLAGPARDVETLQATLDFMTDHLKKLDESNEKVWLTISDMKKLTEDRAAQNTLALQTRIVKCKLKRAIAEVDTRRTVENNNPEAQHQPRCQETLKNARTLEPLKMDRFDGKLENWLPWWSRFTERIHNDAKLSDRTRYDYLLQYLSKEVRERLKTIPIDEEFYKAAVDRLKADFGNTEKLRNFYTQQLMSIKPIVSRYDVNSIRELIQVVRMSMIALAKIGMPQEAIAPFVFPRIKESLPIEIYLEFKAASRADRSENETASSISTMASCELLDRLLDFMEKFVTDLEDIEERKLQQAQNANSRKLALVPTSVALKTEVKPLLVKRTDSSRTRFKADTENPTPQTCFFCKSNEHRTQSCSDDSTSTQQKRESLIKDNRCCKCSKKGHRAATCRSIPLCTKCNRRGHMTPLCSPMTAFTAHCSNEEKSSESHSCKDYRESSEYYITVTAVAIGPTGKRRRVRILFDSASQRSFIRNKVIEQLGFSMKSLDKIPVSLKMLNQATVLTETALVDLRLQNNEGHTTEWFKFYTLDRICSDQVQPEVDQRLMRQLAGLGINLSDDHDPKSPIDILVGADQLVSVQTHNAHRLQKTLEVVETAFGWALFGSRKHSQIREFTANHVQISCLQCAIPRMVPMNAEKQLDQQFRRYVEAEAMAIEEEPRNSDDQFIEEFMEKRETKEIFAHGSFNLRKWMSNSPVLMAVFRENGDGVEKFDVADWYNVLGMQYNPGTDSMKLKVPAQGAIPEIVTKRSVLSAIASIFDRMGIAAPLLVHAKLLMQKMWSLNLAWDDPVPQEVERDFKTWSKELKYLDSIVIPRSYWQHDTQDSRVLHVFSDASRYAYGFCAYIVSRSAQGCTSSFLLAKSRVAPLKNATIPRLELMAMTLAAEAIDYIRTHCGIAFDEQHVWTDNSGVYFQVTSEQPEKLATFARNRVLKIKRLTNGTEIHHVPGELNPADLVSRGCTFKEFSESIWLTGPKFITEPAHNWPRLAKQKHLVIDAHMVGIEETPFKSFIVTRPEPPIQVSVNLIDKPTAERPPAVILRFDTCSRWSIYLRAIVRFRRAIDHWRHRITKRELTMPILQAELTRAEEFIVSQVQAECYGNEYRCLLTDSGLPRKSTLRVFNPFLKDNLIALGGRLGDHLGDLPKNPIILPPKHPVTKMILRYIHERSCHAGPRLVLMTARQKYWVPQGRRLIQNLIHGCKNCRVFHAKPVSTPMGPPPDVRVTKSHPFEHVGTDVIGPLFINEAKEQKKIWIIIFTCCAMRAIHLEILNSLSTTEFMMSLRRFKARRGCPRTFYSDNAKAFKRAAEDLKVLGEIMQGTTVREALARDGIEWKFSIEKSPWQMGFTERLVGSVKSALRRVLGKAVVNAQEMATVLCEVELMVNKRPLCEVPDAEHIDVLTPLHFLVIRTEDPTQDSAVPAKLKSSDVLKRWRHKKTIVESLWKRWEHEYLLLLRNFHETSPRDLQTLKVGQVVIIKDTQTPKLCWKIGRVEKLNISRDNIVRSCMLRRGNGKNLQRPLSLLYPLEIE</sequence>
<evidence type="ECO:0000256" key="1">
    <source>
        <dbReference type="SAM" id="MobiDB-lite"/>
    </source>
</evidence>
<feature type="region of interest" description="Disordered" evidence="1">
    <location>
        <begin position="1"/>
        <end position="28"/>
    </location>
</feature>
<dbReference type="Proteomes" id="UP000694867">
    <property type="component" value="Unplaced"/>
</dbReference>
<evidence type="ECO:0000313" key="3">
    <source>
        <dbReference type="Proteomes" id="UP000694867"/>
    </source>
</evidence>
<dbReference type="InterPro" id="IPR036397">
    <property type="entry name" value="RNaseH_sf"/>
</dbReference>
<dbReference type="Pfam" id="PF03564">
    <property type="entry name" value="DUF1759"/>
    <property type="match status" value="1"/>
</dbReference>
<dbReference type="RefSeq" id="XP_028966355.1">
    <property type="nucleotide sequence ID" value="XM_029110522.1"/>
</dbReference>
<dbReference type="SMART" id="SM00343">
    <property type="entry name" value="ZnF_C2HC"/>
    <property type="match status" value="3"/>
</dbReference>
<name>A0AAJ7SE03_9ACAR</name>
<protein>
    <submittedName>
        <fullName evidence="4">Uncharacterized protein LOC108863695</fullName>
    </submittedName>
</protein>
<dbReference type="Gene3D" id="3.30.420.10">
    <property type="entry name" value="Ribonuclease H-like superfamily/Ribonuclease H"/>
    <property type="match status" value="1"/>
</dbReference>
<dbReference type="SUPFAM" id="SSF53098">
    <property type="entry name" value="Ribonuclease H-like"/>
    <property type="match status" value="1"/>
</dbReference>